<accession>X0YR94</accession>
<dbReference type="AlphaFoldDB" id="X0YR94"/>
<keyword evidence="1" id="KW-0472">Membrane</keyword>
<reference evidence="2" key="1">
    <citation type="journal article" date="2014" name="Front. Microbiol.">
        <title>High frequency of phylogenetically diverse reductive dehalogenase-homologous genes in deep subseafloor sedimentary metagenomes.</title>
        <authorList>
            <person name="Kawai M."/>
            <person name="Futagami T."/>
            <person name="Toyoda A."/>
            <person name="Takaki Y."/>
            <person name="Nishi S."/>
            <person name="Hori S."/>
            <person name="Arai W."/>
            <person name="Tsubouchi T."/>
            <person name="Morono Y."/>
            <person name="Uchiyama I."/>
            <person name="Ito T."/>
            <person name="Fujiyama A."/>
            <person name="Inagaki F."/>
            <person name="Takami H."/>
        </authorList>
    </citation>
    <scope>NUCLEOTIDE SEQUENCE</scope>
    <source>
        <strain evidence="2">Expedition CK06-06</strain>
    </source>
</reference>
<keyword evidence="1" id="KW-1133">Transmembrane helix</keyword>
<dbReference type="EMBL" id="BARS01046036">
    <property type="protein sequence ID" value="GAG39236.1"/>
    <property type="molecule type" value="Genomic_DNA"/>
</dbReference>
<feature type="non-terminal residue" evidence="2">
    <location>
        <position position="109"/>
    </location>
</feature>
<dbReference type="Pfam" id="PF06197">
    <property type="entry name" value="DUF998"/>
    <property type="match status" value="1"/>
</dbReference>
<dbReference type="InterPro" id="IPR009339">
    <property type="entry name" value="DUF998"/>
</dbReference>
<feature type="transmembrane region" description="Helical" evidence="1">
    <location>
        <begin position="12"/>
        <end position="32"/>
    </location>
</feature>
<protein>
    <recommendedName>
        <fullName evidence="3">DUF998 domain-containing protein</fullName>
    </recommendedName>
</protein>
<keyword evidence="1" id="KW-0812">Transmembrane</keyword>
<evidence type="ECO:0008006" key="3">
    <source>
        <dbReference type="Google" id="ProtNLM"/>
    </source>
</evidence>
<sequence>MKFKIEHKMEGMFGLFGVIIALGFILTSAFLTPSYSPLRNTVSSLGDGVARTLFSIGFVLAGSFGIPFFIQLERELINIKENVRRFATGVSIFSCVCVSLVGIIPDESY</sequence>
<name>X0YR94_9ZZZZ</name>
<proteinExistence type="predicted"/>
<feature type="transmembrane region" description="Helical" evidence="1">
    <location>
        <begin position="82"/>
        <end position="104"/>
    </location>
</feature>
<feature type="transmembrane region" description="Helical" evidence="1">
    <location>
        <begin position="52"/>
        <end position="70"/>
    </location>
</feature>
<comment type="caution">
    <text evidence="2">The sequence shown here is derived from an EMBL/GenBank/DDBJ whole genome shotgun (WGS) entry which is preliminary data.</text>
</comment>
<evidence type="ECO:0000313" key="2">
    <source>
        <dbReference type="EMBL" id="GAG39236.1"/>
    </source>
</evidence>
<organism evidence="2">
    <name type="scientific">marine sediment metagenome</name>
    <dbReference type="NCBI Taxonomy" id="412755"/>
    <lineage>
        <taxon>unclassified sequences</taxon>
        <taxon>metagenomes</taxon>
        <taxon>ecological metagenomes</taxon>
    </lineage>
</organism>
<evidence type="ECO:0000256" key="1">
    <source>
        <dbReference type="SAM" id="Phobius"/>
    </source>
</evidence>
<gene>
    <name evidence="2" type="ORF">S01H1_69344</name>
</gene>